<name>A0A7N0TT05_KALFE</name>
<dbReference type="EnsemblPlants" id="Kaladp0045s0171.1.v1.1">
    <property type="protein sequence ID" value="Kaladp0045s0171.1.v1.1.CDS.1"/>
    <property type="gene ID" value="Kaladp0045s0171.v1.1"/>
</dbReference>
<protein>
    <submittedName>
        <fullName evidence="2">Uncharacterized protein</fullName>
    </submittedName>
</protein>
<feature type="region of interest" description="Disordered" evidence="1">
    <location>
        <begin position="71"/>
        <end position="112"/>
    </location>
</feature>
<feature type="compositionally biased region" description="Polar residues" evidence="1">
    <location>
        <begin position="71"/>
        <end position="84"/>
    </location>
</feature>
<proteinExistence type="predicted"/>
<evidence type="ECO:0000313" key="2">
    <source>
        <dbReference type="EnsemblPlants" id="Kaladp0045s0171.1.v1.1.CDS.1"/>
    </source>
</evidence>
<keyword evidence="3" id="KW-1185">Reference proteome</keyword>
<feature type="region of interest" description="Disordered" evidence="1">
    <location>
        <begin position="1"/>
        <end position="47"/>
    </location>
</feature>
<feature type="compositionally biased region" description="Polar residues" evidence="1">
    <location>
        <begin position="24"/>
        <end position="37"/>
    </location>
</feature>
<dbReference type="Gramene" id="Kaladp0045s0171.1.v1.1">
    <property type="protein sequence ID" value="Kaladp0045s0171.1.v1.1.CDS.1"/>
    <property type="gene ID" value="Kaladp0045s0171.v1.1"/>
</dbReference>
<accession>A0A7N0TT05</accession>
<sequence length="112" mass="12119">MSQTIIDASTAEQQHSCPVVAPPSESTLSSIPSNHLSPGNKDESAGAFGAMNDTLLADHNPFVHNPFLTITPPSQTLYRKNQPSRQRRTNQSRHNSILRLSVVGTDQPSSSI</sequence>
<evidence type="ECO:0000313" key="3">
    <source>
        <dbReference type="Proteomes" id="UP000594263"/>
    </source>
</evidence>
<dbReference type="AlphaFoldDB" id="A0A7N0TT05"/>
<reference evidence="2" key="1">
    <citation type="submission" date="2021-01" db="UniProtKB">
        <authorList>
            <consortium name="EnsemblPlants"/>
        </authorList>
    </citation>
    <scope>IDENTIFICATION</scope>
</reference>
<feature type="compositionally biased region" description="Polar residues" evidence="1">
    <location>
        <begin position="1"/>
        <end position="16"/>
    </location>
</feature>
<organism evidence="2 3">
    <name type="scientific">Kalanchoe fedtschenkoi</name>
    <name type="common">Lavender scallops</name>
    <name type="synonym">South American air plant</name>
    <dbReference type="NCBI Taxonomy" id="63787"/>
    <lineage>
        <taxon>Eukaryota</taxon>
        <taxon>Viridiplantae</taxon>
        <taxon>Streptophyta</taxon>
        <taxon>Embryophyta</taxon>
        <taxon>Tracheophyta</taxon>
        <taxon>Spermatophyta</taxon>
        <taxon>Magnoliopsida</taxon>
        <taxon>eudicotyledons</taxon>
        <taxon>Gunneridae</taxon>
        <taxon>Pentapetalae</taxon>
        <taxon>Saxifragales</taxon>
        <taxon>Crassulaceae</taxon>
        <taxon>Kalanchoe</taxon>
    </lineage>
</organism>
<evidence type="ECO:0000256" key="1">
    <source>
        <dbReference type="SAM" id="MobiDB-lite"/>
    </source>
</evidence>
<dbReference type="Proteomes" id="UP000594263">
    <property type="component" value="Unplaced"/>
</dbReference>